<feature type="domain" description="Ferric oxidoreductase" evidence="9">
    <location>
        <begin position="507"/>
        <end position="624"/>
    </location>
</feature>
<dbReference type="InterPro" id="IPR007274">
    <property type="entry name" value="Cop_transporter"/>
</dbReference>
<feature type="compositionally biased region" description="Low complexity" evidence="7">
    <location>
        <begin position="743"/>
        <end position="761"/>
    </location>
</feature>
<dbReference type="PANTHER" id="PTHR32361">
    <property type="entry name" value="FERRIC/CUPRIC REDUCTASE TRANSMEMBRANE COMPONENT"/>
    <property type="match status" value="1"/>
</dbReference>
<dbReference type="GO" id="GO:0000293">
    <property type="term" value="F:ferric-chelate reductase activity"/>
    <property type="evidence" value="ECO:0007669"/>
    <property type="project" value="TreeGrafter"/>
</dbReference>
<feature type="transmembrane region" description="Helical" evidence="8">
    <location>
        <begin position="579"/>
        <end position="596"/>
    </location>
</feature>
<dbReference type="AlphaFoldDB" id="A0A8H6QH36"/>
<evidence type="ECO:0000313" key="10">
    <source>
        <dbReference type="EMBL" id="KAF7171831.1"/>
    </source>
</evidence>
<evidence type="ECO:0000256" key="5">
    <source>
        <dbReference type="ARBA" id="ARBA00023065"/>
    </source>
</evidence>
<dbReference type="PANTHER" id="PTHR32361:SF9">
    <property type="entry name" value="FERRIC REDUCTASE TRANSMEMBRANE COMPONENT 3-RELATED"/>
    <property type="match status" value="1"/>
</dbReference>
<evidence type="ECO:0000313" key="11">
    <source>
        <dbReference type="Proteomes" id="UP000654922"/>
    </source>
</evidence>
<evidence type="ECO:0000256" key="1">
    <source>
        <dbReference type="ARBA" id="ARBA00004141"/>
    </source>
</evidence>
<feature type="transmembrane region" description="Helical" evidence="8">
    <location>
        <begin position="608"/>
        <end position="628"/>
    </location>
</feature>
<name>A0A8H6QH36_9EURO</name>
<dbReference type="GO" id="GO:0006826">
    <property type="term" value="P:iron ion transport"/>
    <property type="evidence" value="ECO:0007669"/>
    <property type="project" value="TreeGrafter"/>
</dbReference>
<gene>
    <name evidence="10" type="ORF">CNMCM5623_004155</name>
</gene>
<reference evidence="10" key="1">
    <citation type="submission" date="2020-06" db="EMBL/GenBank/DDBJ databases">
        <title>Draft genome sequences of strains closely related to Aspergillus parafelis and Aspergillus hiratsukae.</title>
        <authorList>
            <person name="Dos Santos R.A.C."/>
            <person name="Rivero-Menendez O."/>
            <person name="Steenwyk J.L."/>
            <person name="Mead M.E."/>
            <person name="Goldman G.H."/>
            <person name="Alastruey-Izquierdo A."/>
            <person name="Rokas A."/>
        </authorList>
    </citation>
    <scope>NUCLEOTIDE SEQUENCE</scope>
    <source>
        <strain evidence="10">CNM-CM5623</strain>
    </source>
</reference>
<sequence length="959" mass="107201">MDQKDEIYNSAFGDGRGNGVRMSTSFHSGTRLNLPFYGQSTDSIVVYVLTLVVLFFLAVWNRYLVAVKDKLEHQIIAARALESIGRLPLHRRRALFKARFSPDPRFVRINRENHPRADDGPIEMLANRGERLHDDEVRTDTLSPIESTAPKSVSYYIWMRALVELLRALIAFILMIGIMGLNIGVLCVVLAGVLAGELIKGWLHAPAGRRDISTTDSSVAMKLSQYQRAAQILVSLAIPVSSHGTDGRPGHGFIGYGISMYKPVCAFACRASITNPLDCNGAADHNMGMDMSSMAMDTPSPSCYANNDPFLQTLAYCMYTHCAGIPVSALENYWDLEVAGSLQHQPSPKESYQKALGSLAKPPTTTLNASAVLDSLSLIDEETYLDNYNTLSTFADVETSHETYGLVLLLTGAMIPIASSLLRFVPFPAVWRVRFNAVFIDPPVVGRRHSSPILDTFFMPTRGQALFIVYLLTINIILCAVGFRSANPSTWYASKHDEILTYVANRAGVLSFANIPLLVLYTGRNNFLLWLTNWSHSTFLLLHRWVAFICTLEACLHSAIYLQIYVANNKHSTESKLPYWIWGVIATLALAVLIPSSTWPIRKRFYELFLAWHVILSFLALLACYWHIWYRYGHQWGYETWIYMAFGIWAFERVFRVLRLACHGIRKAYVTVLDDEYLKVEVPGVHAKGHVYLYFPTLTWRVWENHPFSAIASFRREESMERKIAVVSQDDVKAEYLSKNGPSVTTSLDSDKTSSTPTSQDLTTDGYYQPCLTFFVLEGSYPPSSMISDHWSNHPNVIAIAGGAGITALVPDLCSHRGGHTLFWASRSKALIESAQETVGNACLHGLNMRIYHDRRMDIPKLLTEEIQKYQGVSVCVVVSGPARMADEVRHVVSEMFRGTPTFGMLVGVVIRLRDSATDVRGFRQFAYAPGNGLPRALLLAHGQELDSGPHSHLGSLRT</sequence>
<keyword evidence="3 8" id="KW-0812">Transmembrane</keyword>
<protein>
    <recommendedName>
        <fullName evidence="9">Ferric oxidoreductase domain-containing protein</fullName>
    </recommendedName>
</protein>
<dbReference type="GO" id="GO:0005375">
    <property type="term" value="F:copper ion transmembrane transporter activity"/>
    <property type="evidence" value="ECO:0007669"/>
    <property type="project" value="InterPro"/>
</dbReference>
<keyword evidence="6 8" id="KW-0472">Membrane</keyword>
<dbReference type="InterPro" id="IPR051410">
    <property type="entry name" value="Ferric/Cupric_Reductase"/>
</dbReference>
<evidence type="ECO:0000256" key="4">
    <source>
        <dbReference type="ARBA" id="ARBA00022989"/>
    </source>
</evidence>
<keyword evidence="5" id="KW-0406">Ion transport</keyword>
<dbReference type="Proteomes" id="UP000654922">
    <property type="component" value="Unassembled WGS sequence"/>
</dbReference>
<feature type="transmembrane region" description="Helical" evidence="8">
    <location>
        <begin position="44"/>
        <end position="65"/>
    </location>
</feature>
<proteinExistence type="predicted"/>
<evidence type="ECO:0000256" key="2">
    <source>
        <dbReference type="ARBA" id="ARBA00022448"/>
    </source>
</evidence>
<keyword evidence="2" id="KW-0813">Transport</keyword>
<feature type="transmembrane region" description="Helical" evidence="8">
    <location>
        <begin position="545"/>
        <end position="567"/>
    </location>
</feature>
<dbReference type="EMBL" id="JACBAE010001165">
    <property type="protein sequence ID" value="KAF7171831.1"/>
    <property type="molecule type" value="Genomic_DNA"/>
</dbReference>
<evidence type="ECO:0000256" key="8">
    <source>
        <dbReference type="SAM" id="Phobius"/>
    </source>
</evidence>
<dbReference type="CDD" id="cd06186">
    <property type="entry name" value="NOX_Duox_like_FAD_NADP"/>
    <property type="match status" value="1"/>
</dbReference>
<dbReference type="OrthoDB" id="167398at2759"/>
<dbReference type="SUPFAM" id="SSF52343">
    <property type="entry name" value="Ferredoxin reductase-like, C-terminal NADP-linked domain"/>
    <property type="match status" value="1"/>
</dbReference>
<feature type="transmembrane region" description="Helical" evidence="8">
    <location>
        <begin position="640"/>
        <end position="658"/>
    </location>
</feature>
<feature type="transmembrane region" description="Helical" evidence="8">
    <location>
        <begin position="503"/>
        <end position="524"/>
    </location>
</feature>
<dbReference type="SFLD" id="SFLDS00052">
    <property type="entry name" value="Ferric_Reductase_Domain"/>
    <property type="match status" value="1"/>
</dbReference>
<feature type="transmembrane region" description="Helical" evidence="8">
    <location>
        <begin position="465"/>
        <end position="483"/>
    </location>
</feature>
<accession>A0A8H6QH36</accession>
<keyword evidence="4 8" id="KW-1133">Transmembrane helix</keyword>
<dbReference type="Gene3D" id="3.40.50.80">
    <property type="entry name" value="Nucleotide-binding domain of ferredoxin-NADP reductase (FNR) module"/>
    <property type="match status" value="1"/>
</dbReference>
<evidence type="ECO:0000256" key="3">
    <source>
        <dbReference type="ARBA" id="ARBA00022692"/>
    </source>
</evidence>
<organism evidence="10 11">
    <name type="scientific">Aspergillus felis</name>
    <dbReference type="NCBI Taxonomy" id="1287682"/>
    <lineage>
        <taxon>Eukaryota</taxon>
        <taxon>Fungi</taxon>
        <taxon>Dikarya</taxon>
        <taxon>Ascomycota</taxon>
        <taxon>Pezizomycotina</taxon>
        <taxon>Eurotiomycetes</taxon>
        <taxon>Eurotiomycetidae</taxon>
        <taxon>Eurotiales</taxon>
        <taxon>Aspergillaceae</taxon>
        <taxon>Aspergillus</taxon>
        <taxon>Aspergillus subgen. Fumigati</taxon>
    </lineage>
</organism>
<dbReference type="GO" id="GO:0006879">
    <property type="term" value="P:intracellular iron ion homeostasis"/>
    <property type="evidence" value="ECO:0007669"/>
    <property type="project" value="TreeGrafter"/>
</dbReference>
<dbReference type="GO" id="GO:0005886">
    <property type="term" value="C:plasma membrane"/>
    <property type="evidence" value="ECO:0007669"/>
    <property type="project" value="TreeGrafter"/>
</dbReference>
<dbReference type="InterPro" id="IPR013130">
    <property type="entry name" value="Fe3_Rdtase_TM_dom"/>
</dbReference>
<dbReference type="GO" id="GO:0015677">
    <property type="term" value="P:copper ion import"/>
    <property type="evidence" value="ECO:0007669"/>
    <property type="project" value="TreeGrafter"/>
</dbReference>
<evidence type="ECO:0000259" key="9">
    <source>
        <dbReference type="Pfam" id="PF01794"/>
    </source>
</evidence>
<dbReference type="Pfam" id="PF04145">
    <property type="entry name" value="Ctr"/>
    <property type="match status" value="1"/>
</dbReference>
<feature type="transmembrane region" description="Helical" evidence="8">
    <location>
        <begin position="168"/>
        <end position="194"/>
    </location>
</feature>
<dbReference type="InterPro" id="IPR039261">
    <property type="entry name" value="FNR_nucleotide-bd"/>
</dbReference>
<feature type="region of interest" description="Disordered" evidence="7">
    <location>
        <begin position="743"/>
        <end position="762"/>
    </location>
</feature>
<feature type="transmembrane region" description="Helical" evidence="8">
    <location>
        <begin position="404"/>
        <end position="425"/>
    </location>
</feature>
<comment type="caution">
    <text evidence="10">The sequence shown here is derived from an EMBL/GenBank/DDBJ whole genome shotgun (WGS) entry which is preliminary data.</text>
</comment>
<dbReference type="Pfam" id="PF01794">
    <property type="entry name" value="Ferric_reduct"/>
    <property type="match status" value="1"/>
</dbReference>
<dbReference type="SFLD" id="SFLDG01168">
    <property type="entry name" value="Ferric_reductase_subgroup_(FRE"/>
    <property type="match status" value="1"/>
</dbReference>
<evidence type="ECO:0000256" key="7">
    <source>
        <dbReference type="SAM" id="MobiDB-lite"/>
    </source>
</evidence>
<evidence type="ECO:0000256" key="6">
    <source>
        <dbReference type="ARBA" id="ARBA00023136"/>
    </source>
</evidence>
<comment type="subcellular location">
    <subcellularLocation>
        <location evidence="1">Membrane</location>
        <topology evidence="1">Multi-pass membrane protein</topology>
    </subcellularLocation>
</comment>